<keyword evidence="1" id="KW-0472">Membrane</keyword>
<dbReference type="OrthoDB" id="4998316at2"/>
<feature type="transmembrane region" description="Helical" evidence="1">
    <location>
        <begin position="84"/>
        <end position="105"/>
    </location>
</feature>
<accession>A0A437R937</accession>
<feature type="transmembrane region" description="Helical" evidence="1">
    <location>
        <begin position="179"/>
        <end position="200"/>
    </location>
</feature>
<feature type="transmembrane region" description="Helical" evidence="1">
    <location>
        <begin position="111"/>
        <end position="134"/>
    </location>
</feature>
<sequence length="739" mass="76241">MTEEEARQVLLLQALETAPTPPGQRPVWGADDSAWATRQALAAVGEGAAPAAFVKARAEMALQRLLPRDAALQRWLARRGWHPAWVLLALVLGAAAGLLADQLGAPQRVNLLAPAVWAVVAWNLAVYLVLLLPLPHWPGGGLRAALAQLGLRVPGGDGATARAGALWAEHAAPLMRHRAALVLHSGAAALAAGLVAGLYLRGLVLDYRAGWQSTFLDATAVQQALGWLLAPASALTGIAVPEVAPLQLAPGADAAASAAPWIHLYAATLGLAVVLPRTLLALWAARRASAQARRFPLKLDTPYFEALHPLMRPGRPHVLRLLWVAAPADLPAPALFGVPWAPAPAAGEPFTVLRGELGDELQLLCAPPGLEAAAEAPAAGGTPWWATVAQVFGFAGGRAAADPLPALREQVAAVLLHTRAGAQRPAWLARLGRPVVVLLEDSAEPDATAPTTLPARQRADGWLPEGRLLQALAAALDDDLRLQRLTASWQAAQAARFDALVAELADTLAEVATTHEALADEGSLLSRGGEAEAARTRLEQRLDTSLQGHLQRLQVLLWGAAESAVLAGGEGAALRSATGEGTALRARVGEGRAALVGGALSGALVGLKADLLSGGLTLGAGAVAGGLLGALGAAGAARGLNLVRGTDRSFVAWDEAALTRFTETLLQRALGAAHGLAPEEAAQRLAPALAARQGQLATLWRARRKTCANPGEAAALALSLQAPLADTLVQALGGPGRHA</sequence>
<name>A0A437R937_9BURK</name>
<keyword evidence="1" id="KW-1133">Transmembrane helix</keyword>
<gene>
    <name evidence="2" type="ORF">EOE66_20275</name>
</gene>
<feature type="transmembrane region" description="Helical" evidence="1">
    <location>
        <begin position="262"/>
        <end position="285"/>
    </location>
</feature>
<dbReference type="EMBL" id="SACR01000007">
    <property type="protein sequence ID" value="RVU43289.1"/>
    <property type="molecule type" value="Genomic_DNA"/>
</dbReference>
<dbReference type="RefSeq" id="WP_128230574.1">
    <property type="nucleotide sequence ID" value="NZ_SACR01000007.1"/>
</dbReference>
<organism evidence="2 3">
    <name type="scientific">Rubrivivax rivuli</name>
    <dbReference type="NCBI Taxonomy" id="1862385"/>
    <lineage>
        <taxon>Bacteria</taxon>
        <taxon>Pseudomonadati</taxon>
        <taxon>Pseudomonadota</taxon>
        <taxon>Betaproteobacteria</taxon>
        <taxon>Burkholderiales</taxon>
        <taxon>Sphaerotilaceae</taxon>
        <taxon>Rubrivivax</taxon>
    </lineage>
</organism>
<evidence type="ECO:0000256" key="1">
    <source>
        <dbReference type="SAM" id="Phobius"/>
    </source>
</evidence>
<protein>
    <submittedName>
        <fullName evidence="2">DUF2868 domain-containing protein</fullName>
    </submittedName>
</protein>
<comment type="caution">
    <text evidence="2">The sequence shown here is derived from an EMBL/GenBank/DDBJ whole genome shotgun (WGS) entry which is preliminary data.</text>
</comment>
<keyword evidence="3" id="KW-1185">Reference proteome</keyword>
<reference evidence="2 3" key="1">
    <citation type="submission" date="2019-01" db="EMBL/GenBank/DDBJ databases">
        <authorList>
            <person name="Chen W.-M."/>
        </authorList>
    </citation>
    <scope>NUCLEOTIDE SEQUENCE [LARGE SCALE GENOMIC DNA]</scope>
    <source>
        <strain evidence="2 3">KYPY4</strain>
    </source>
</reference>
<proteinExistence type="predicted"/>
<evidence type="ECO:0000313" key="2">
    <source>
        <dbReference type="EMBL" id="RVU43289.1"/>
    </source>
</evidence>
<dbReference type="AlphaFoldDB" id="A0A437R937"/>
<evidence type="ECO:0000313" key="3">
    <source>
        <dbReference type="Proteomes" id="UP000285575"/>
    </source>
</evidence>
<dbReference type="Proteomes" id="UP000285575">
    <property type="component" value="Unassembled WGS sequence"/>
</dbReference>
<keyword evidence="1" id="KW-0812">Transmembrane</keyword>